<feature type="compositionally biased region" description="Polar residues" evidence="2">
    <location>
        <begin position="1120"/>
        <end position="1129"/>
    </location>
</feature>
<feature type="region of interest" description="Disordered" evidence="2">
    <location>
        <begin position="227"/>
        <end position="256"/>
    </location>
</feature>
<keyword evidence="4" id="KW-1185">Reference proteome</keyword>
<feature type="coiled-coil region" evidence="1">
    <location>
        <begin position="1217"/>
        <end position="1251"/>
    </location>
</feature>
<feature type="compositionally biased region" description="Acidic residues" evidence="2">
    <location>
        <begin position="1161"/>
        <end position="1174"/>
    </location>
</feature>
<feature type="compositionally biased region" description="Low complexity" evidence="2">
    <location>
        <begin position="3149"/>
        <end position="3181"/>
    </location>
</feature>
<protein>
    <submittedName>
        <fullName evidence="3">Plectin</fullName>
    </submittedName>
</protein>
<evidence type="ECO:0000313" key="4">
    <source>
        <dbReference type="Proteomes" id="UP001430356"/>
    </source>
</evidence>
<feature type="coiled-coil region" evidence="1">
    <location>
        <begin position="391"/>
        <end position="450"/>
    </location>
</feature>
<feature type="compositionally biased region" description="Pro residues" evidence="2">
    <location>
        <begin position="237"/>
        <end position="250"/>
    </location>
</feature>
<feature type="coiled-coil region" evidence="1">
    <location>
        <begin position="700"/>
        <end position="790"/>
    </location>
</feature>
<feature type="region of interest" description="Disordered" evidence="2">
    <location>
        <begin position="1"/>
        <end position="55"/>
    </location>
</feature>
<dbReference type="PANTHER" id="PTHR23159:SF66">
    <property type="entry name" value="OS04G0158400 PROTEIN"/>
    <property type="match status" value="1"/>
</dbReference>
<feature type="coiled-coil region" evidence="1">
    <location>
        <begin position="562"/>
        <end position="589"/>
    </location>
</feature>
<feature type="compositionally biased region" description="Low complexity" evidence="2">
    <location>
        <begin position="227"/>
        <end position="236"/>
    </location>
</feature>
<feature type="coiled-coil region" evidence="1">
    <location>
        <begin position="631"/>
        <end position="658"/>
    </location>
</feature>
<feature type="region of interest" description="Disordered" evidence="2">
    <location>
        <begin position="456"/>
        <end position="486"/>
    </location>
</feature>
<organism evidence="3 4">
    <name type="scientific">Novymonas esmeraldas</name>
    <dbReference type="NCBI Taxonomy" id="1808958"/>
    <lineage>
        <taxon>Eukaryota</taxon>
        <taxon>Discoba</taxon>
        <taxon>Euglenozoa</taxon>
        <taxon>Kinetoplastea</taxon>
        <taxon>Metakinetoplastina</taxon>
        <taxon>Trypanosomatida</taxon>
        <taxon>Trypanosomatidae</taxon>
        <taxon>Novymonas</taxon>
    </lineage>
</organism>
<reference evidence="3 4" key="1">
    <citation type="journal article" date="2021" name="MBio">
        <title>A New Model Trypanosomatid, Novymonas esmeraldas: Genomic Perception of Its 'Candidatus Pandoraea novymonadis' Endosymbiont.</title>
        <authorList>
            <person name="Zakharova A."/>
            <person name="Saura A."/>
            <person name="Butenko A."/>
            <person name="Podesvova L."/>
            <person name="Warmusova S."/>
            <person name="Kostygov A.Y."/>
            <person name="Nenarokova A."/>
            <person name="Lukes J."/>
            <person name="Opperdoes F.R."/>
            <person name="Yurchenko V."/>
        </authorList>
    </citation>
    <scope>NUCLEOTIDE SEQUENCE [LARGE SCALE GENOMIC DNA]</scope>
    <source>
        <strain evidence="3 4">E262AT.01</strain>
    </source>
</reference>
<evidence type="ECO:0000313" key="3">
    <source>
        <dbReference type="EMBL" id="KAK7200121.1"/>
    </source>
</evidence>
<name>A0AAW0F3C2_9TRYP</name>
<feature type="coiled-coil region" evidence="1">
    <location>
        <begin position="1842"/>
        <end position="1883"/>
    </location>
</feature>
<feature type="region of interest" description="Disordered" evidence="2">
    <location>
        <begin position="671"/>
        <end position="692"/>
    </location>
</feature>
<feature type="coiled-coil region" evidence="1">
    <location>
        <begin position="870"/>
        <end position="907"/>
    </location>
</feature>
<feature type="region of interest" description="Disordered" evidence="2">
    <location>
        <begin position="601"/>
        <end position="623"/>
    </location>
</feature>
<gene>
    <name evidence="3" type="ORF">NESM_000062100</name>
</gene>
<sequence>MLQNGATASGAAAPPQQPHPQPQQRPTAPPGHVPLTHVSRSGSSAGLPAIESGAVGVGHPPVFIPRLTPEREAALQAKGRELLEERRRDIAEHGPRYTAEEAAVMEERGRELLRAAREAAAANGGHHVPVTMLSAAARMAATSAGHLAALRSRSSEVTPLSDGPPPRTVAAVGVASPGTGKPASAGAVAAAPPTSPPSSPAQDLLAEVQRLQRVVAEQQEQLLRAQQAELQQTQRQPPLPPPPTPPPQSPQPDRLAGEPTITQAEADAMKASLIQQFNEHMAQCEGANQEYWATVTRQHQDALATVQRECEGLRRRAAESDAAAAAAQAQLAAEALAHADVAATLRADVDHALEQLRAAQTECAATAAAKLAAEEEVRTLHRSLETQLATLARFEESLAHTEAQLQAARREAETAVRAATEDTDTVRSQLSTLQAEIDRLQLELEGAHNRLAHTHEPTAAAPPNGGSNPFADAEDPFGGPSSAAAHAADDGALDAARARIAELEAALAAAGDEVLAARESAAAAVAAAAAAPRGGSNPFADAEDPFGGPSSAAAHAADDGALDAARARIAELEAALAAAGDEVLAARESAAAAAAAAAAAPRGDSNPFADAEDPFGGPSSAAAHAADDGALDAARARIAELEAALAAAGDEVLAARESAAAAVAAAAAAPRGGSNPFADAEDPFGGPSSAAAHAADDGALDAARARIAELEAALAAAGDEVLAARESAAAAVAATTSSGGAASTTEGELEAARQYVADLEDALAEAAGELDRLQDDVEEKTKLIQALRAGEAALGSLRMEMTSSGSGSSTWGVVHSGEHAHGEGEDLGVAVAVAEATRVLRTRVSDLTHEVDRLRRQQERPVALGMVPGMEALGRQFAEVEHRLSLAEEAKAALKAEVRRLRRVAREAPGGWYSESESIGDEERGEAAAAAATAVRTGVSGEPSVPPPEDATRTTAMATASDSVMQPYHSASLGSDVDGVAVAEGGMMLAAVPPPPPAPQPSQAMDVPEGGARLPTHTSTSDVLAATERASGAVLRAAQLGTADTTACPANETSEDGDEDGHHTPHTLASFHMGACPPPTQVEEEEAGGPTYGRRRSGSTTASGGGGGGDAAAVCHQAESCHTQVPTTSEEGRVSGDALSTGREEDVDTHNPRGSSRDVDVDGEDDEVNTEEYDVSVSTRVAASRGGHRPAPASPAATPTNKVDDSGPAMQELGRRYADAQHRLYRSEEARQGLEAELVELRTTVAGLQTLLAGQTAQLATAAAASAAAPAEDARDDARTRSATASSDSSVPTTARERRPLQSGSERQSSSSPTPSLSRYGDGDRASTALEQRVAELEAQLEKMTTQHDEELRALAEAAADRIAVLDQQYADDMAAVEAGAAERSAEWEARVGQLSDALAAAKQAHQSQADDLASAEAQVDQLEAALADAQAAHAAQLQQRLGEQEDSFEAAIRRLDQQHQEQLRVLASAGEVGSGSVEGDAVAAATAEARHWAEQHATLVKRFDQLQREYDAFAEDTAALQRRLHEQEAAQQEQEHSKSMRDAAAQQLVSLHQRLEEMSKVVDAAQADAQTRSEEVRAATARHTEAEAALRAEVTGLRSQLLSTRDELARANSLNEELSELLQHGATSVETALRDRDAQHSTLEQQAQQLQRQLASAGERLTERQAALAEERAKSDALQQRVMELEGERRAAEAQLRGARRTAEDKERSAAHVAERAARDAEQAREVAQQAMAHQHAIHEEETAALHRELDEVRKELEAAATVAATVPLEAQRHQRDLSTVRERLAEALRSQQDLQQQLKSSRAEVERQRQLLVRGGRGGEVGEAAAAGTGEADGDDDGAAAAADARLAALLRRSEELEESLREAVAERDGLQAEKDRLSIQVKSAARVADVKEQGTRRQEAELRSTRAQLATVRDDLAQRVQSNHALQLEMDHAQERLAEGGRAYEEVQRLYMEALARSATQEHAEALLMAKAITIPRAWEEYGEAVLSAYHAMLQAASKDRRYIRERCDLIERAAGEAMAEAEEQSRAYEAALADAHEEQQQMKELMDGLQQAAQRAEEAQAAAMAEAAAAREELELSQRHAREEVFAAQRDLQAAELQHADTLHSLSLLQDEVTNTAALIKHQKGSYERREAELAEEVALLQAELDARKSAARQLQQTTEEGRTELQDLVDGAVLARDQAVREAQALQAQLARALPRLAQLEDEQAQRTADLMDTAQQLSALHKTTSSTQEVSRKHIEELNRTLQELLHAHATLQRTHTSTEATAERLKTQAANAEQELQRTAAKASQQEEELTMVRARLHEVETRTTRVMADDQARLRDGERRLHGLEQRNGALHQECKALQESLQSLRIEHESTADALTRRSEASAAQELQLNHQLRLLRERVESLEVERQGLLSSEQAVTAERDAGQRRVLALEQQVEHLQHHLQDANGHNERLNQEMVQLKTDHVAEVERLRDAITEAQKELAKCRQLLAQAEALQVEQDGKLYSLGSELGSAREELRSARAQAERSTQQYRKAKTEQEEMATLLQSQMAQLYEDLRVVQEQLRALENTSANQQNTIDGLRQDATEAEEHLRHTRQELRNQQEAAAAAKEHHRRDRYELQAKLNDAEDAVAEGTRGYEQYRQRMTSRVELYEVAEQALRAEVTDLRADVARLEAALAATSQGKVAAETHQSRQAHSIRAVESEVQSLRAQAAHDMSEITTLKVHLQQRTAELERCRREAAAQLAGERLRWGAEHTAACDALGEALRQAQQATADAREARERALAALERKQRDVVAAEEECRATRALARRLQRHLDAAQYQLTSLEGMAKDTAEALGMVAADLRSGGGGAVEEGEDGALVSVSAAAHAHPHDTSLESADSGATAAVDAAAASGAAVQSVMDELQRRLGIFTFAANTLDAEDDQLAALRRAMGQQEDALRLLVDVCAGDAVAATAGVTPLRAGRAGAGVATPGLNSTPTPRGGARVSADISGVSGIGGAALRAAATPAQRVYVQHIHQSGSTYLHRVEDHLRTAQHMLRTVMTAIATHEMTPPLVSRPTTAALSARHKLQVAATVAELHRRTAALTRAVERVLDIIAVAAPGGGGGGGGLQVSLQELRRIFADAERYALLPFNELLCVPAESLAPSEEDGGRGGVCGSPTQPPSASSSSPSPSSSMTRPATAAAPVPVVSSSSRVSVTTRARDMAVVAPVSPVAQHERAGQWF</sequence>
<feature type="region of interest" description="Disordered" evidence="2">
    <location>
        <begin position="152"/>
        <end position="202"/>
    </location>
</feature>
<dbReference type="EMBL" id="JAECZO010000003">
    <property type="protein sequence ID" value="KAK7200121.1"/>
    <property type="molecule type" value="Genomic_DNA"/>
</dbReference>
<proteinExistence type="predicted"/>
<evidence type="ECO:0000256" key="2">
    <source>
        <dbReference type="SAM" id="MobiDB-lite"/>
    </source>
</evidence>
<feature type="coiled-coil region" evidence="1">
    <location>
        <begin position="1602"/>
        <end position="1813"/>
    </location>
</feature>
<feature type="coiled-coil region" evidence="1">
    <location>
        <begin position="2241"/>
        <end position="2617"/>
    </location>
</feature>
<feature type="coiled-coil region" evidence="1">
    <location>
        <begin position="1327"/>
        <end position="1354"/>
    </location>
</feature>
<feature type="compositionally biased region" description="Low complexity" evidence="2">
    <location>
        <begin position="1190"/>
        <end position="1200"/>
    </location>
</feature>
<feature type="region of interest" description="Disordered" evidence="2">
    <location>
        <begin position="532"/>
        <end position="554"/>
    </location>
</feature>
<accession>A0AAW0F3C2</accession>
<feature type="region of interest" description="Disordered" evidence="2">
    <location>
        <begin position="1816"/>
        <end position="1840"/>
    </location>
</feature>
<feature type="coiled-coil region" evidence="1">
    <location>
        <begin position="2022"/>
        <end position="2088"/>
    </location>
</feature>
<feature type="coiled-coil region" evidence="1">
    <location>
        <begin position="2128"/>
        <end position="2208"/>
    </location>
</feature>
<dbReference type="PANTHER" id="PTHR23159">
    <property type="entry name" value="CENTROSOMAL PROTEIN 2"/>
    <property type="match status" value="1"/>
</dbReference>
<keyword evidence="1" id="KW-0175">Coiled coil</keyword>
<feature type="compositionally biased region" description="Low complexity" evidence="2">
    <location>
        <begin position="1301"/>
        <end position="1319"/>
    </location>
</feature>
<feature type="region of interest" description="Disordered" evidence="2">
    <location>
        <begin position="1267"/>
        <end position="1325"/>
    </location>
</feature>
<evidence type="ECO:0000256" key="1">
    <source>
        <dbReference type="SAM" id="Coils"/>
    </source>
</evidence>
<feature type="coiled-coil region" evidence="1">
    <location>
        <begin position="2749"/>
        <end position="2801"/>
    </location>
</feature>
<feature type="compositionally biased region" description="Low complexity" evidence="2">
    <location>
        <begin position="1"/>
        <end position="14"/>
    </location>
</feature>
<dbReference type="Proteomes" id="UP001430356">
    <property type="component" value="Unassembled WGS sequence"/>
</dbReference>
<feature type="compositionally biased region" description="Low complexity" evidence="2">
    <location>
        <begin position="1281"/>
        <end position="1294"/>
    </location>
</feature>
<feature type="compositionally biased region" description="Low complexity" evidence="2">
    <location>
        <begin position="182"/>
        <end position="192"/>
    </location>
</feature>
<feature type="coiled-coil region" evidence="1">
    <location>
        <begin position="493"/>
        <end position="520"/>
    </location>
</feature>
<feature type="region of interest" description="Disordered" evidence="2">
    <location>
        <begin position="3130"/>
        <end position="3181"/>
    </location>
</feature>
<comment type="caution">
    <text evidence="3">The sequence shown here is derived from an EMBL/GenBank/DDBJ whole genome shotgun (WGS) entry which is preliminary data.</text>
</comment>
<feature type="compositionally biased region" description="Basic and acidic residues" evidence="2">
    <location>
        <begin position="1142"/>
        <end position="1160"/>
    </location>
</feature>
<feature type="compositionally biased region" description="Pro residues" evidence="2">
    <location>
        <begin position="15"/>
        <end position="32"/>
    </location>
</feature>
<feature type="region of interest" description="Disordered" evidence="2">
    <location>
        <begin position="1045"/>
        <end position="1209"/>
    </location>
</feature>
<feature type="coiled-coil region" evidence="1">
    <location>
        <begin position="1399"/>
        <end position="1455"/>
    </location>
</feature>